<dbReference type="VEuPathDB" id="FungiDB:PABG_01566"/>
<dbReference type="GO" id="GO:0005576">
    <property type="term" value="C:extracellular region"/>
    <property type="evidence" value="ECO:0007669"/>
    <property type="project" value="UniProtKB-SubCell"/>
</dbReference>
<keyword evidence="9 15" id="KW-0479">Metal-binding</keyword>
<dbReference type="GO" id="GO:0008235">
    <property type="term" value="F:metalloexopeptidase activity"/>
    <property type="evidence" value="ECO:0007669"/>
    <property type="project" value="InterPro"/>
</dbReference>
<dbReference type="Pfam" id="PF02225">
    <property type="entry name" value="PA"/>
    <property type="match status" value="1"/>
</dbReference>
<keyword evidence="8 15" id="KW-0645">Protease</keyword>
<dbReference type="Gene3D" id="3.50.30.30">
    <property type="match status" value="1"/>
</dbReference>
<dbReference type="PANTHER" id="PTHR12147:SF57">
    <property type="entry name" value="PEPTIDE HYDROLASE"/>
    <property type="match status" value="1"/>
</dbReference>
<evidence type="ECO:0000259" key="18">
    <source>
        <dbReference type="Pfam" id="PF04389"/>
    </source>
</evidence>
<gene>
    <name evidence="19" type="ORF">ACO22_04675</name>
</gene>
<evidence type="ECO:0000256" key="14">
    <source>
        <dbReference type="ARBA" id="ARBA00023180"/>
    </source>
</evidence>
<evidence type="ECO:0000256" key="16">
    <source>
        <dbReference type="SAM" id="MobiDB-lite"/>
    </source>
</evidence>
<comment type="cofactor">
    <cofactor evidence="1">
        <name>Zn(2+)</name>
        <dbReference type="ChEBI" id="CHEBI:29105"/>
    </cofactor>
</comment>
<dbReference type="Pfam" id="PF04389">
    <property type="entry name" value="Peptidase_M28"/>
    <property type="match status" value="1"/>
</dbReference>
<dbReference type="InterPro" id="IPR041756">
    <property type="entry name" value="M28_SGAP-like"/>
</dbReference>
<sequence length="554" mass="59372">MKAQLLVLGAALGGSLVCAGVPAVKEVRDQEIDGGRGGPGGGNAKLSTKALVKGIELEELMRGARKLQSIAYATPERNRVFGSTAHNDTVDWLVQELQESQYYDVVKQKQVHLWSRSEATLTVNGESKEASPMTYSPSGNTEQDIVLVNDLGCAPEDFPARVAGKIALIVRGTCPFGLKAAHAGAAKAVGALIYNNIPGPLSGTLGDPVNPAGPYPPTVGLSKEIGDDLATRVVSEKLTAKLFTKSEFQNRTTFNVIATSKQGNKSNVIAVGGHSDSVEAGKNMSYIREHFHPHHPQAQSNTIKDYSDQIQPPGPGINDDGSGIVGNLVVAKALTKFKVPNAVRFLFWTAEEYGLLGSQYYVDSLSTEEREKIRLYLNMDMTASPNYATQIYDGDGSSFNLTGPAGSAEIEKLLQKFYEDREENHVPSEFDGRSDYDAFISVGIPAGGVFTGAEGIKSEQEAEWFGGTAGEAYDPNYHGVGDTVDNLSKKAWLMNTQATAYVVATYALSTNGLPPKDSPSSAEMQTLSQGFVSSTKPFNGRCDDPHGQGRRCSY</sequence>
<evidence type="ECO:0000256" key="15">
    <source>
        <dbReference type="RuleBase" id="RU361240"/>
    </source>
</evidence>
<proteinExistence type="inferred from homology"/>
<evidence type="ECO:0000256" key="10">
    <source>
        <dbReference type="ARBA" id="ARBA00022729"/>
    </source>
</evidence>
<dbReference type="InterPro" id="IPR045175">
    <property type="entry name" value="M28_fam"/>
</dbReference>
<feature type="chain" id="PRO_5008811292" description="Peptide hydrolase" evidence="15">
    <location>
        <begin position="20"/>
        <end position="554"/>
    </location>
</feature>
<dbReference type="InterPro" id="IPR046450">
    <property type="entry name" value="PA_dom_sf"/>
</dbReference>
<evidence type="ECO:0000256" key="5">
    <source>
        <dbReference type="ARBA" id="ARBA00011245"/>
    </source>
</evidence>
<keyword evidence="11 15" id="KW-0378">Hydrolase</keyword>
<evidence type="ECO:0000256" key="11">
    <source>
        <dbReference type="ARBA" id="ARBA00022801"/>
    </source>
</evidence>
<organism evidence="19 20">
    <name type="scientific">Paracoccidioides brasiliensis</name>
    <dbReference type="NCBI Taxonomy" id="121759"/>
    <lineage>
        <taxon>Eukaryota</taxon>
        <taxon>Fungi</taxon>
        <taxon>Dikarya</taxon>
        <taxon>Ascomycota</taxon>
        <taxon>Pezizomycotina</taxon>
        <taxon>Eurotiomycetes</taxon>
        <taxon>Eurotiomycetidae</taxon>
        <taxon>Onygenales</taxon>
        <taxon>Ajellomycetaceae</taxon>
        <taxon>Paracoccidioides</taxon>
    </lineage>
</organism>
<comment type="subcellular location">
    <subcellularLocation>
        <location evidence="3">Secreted</location>
    </subcellularLocation>
</comment>
<evidence type="ECO:0000256" key="9">
    <source>
        <dbReference type="ARBA" id="ARBA00022723"/>
    </source>
</evidence>
<reference evidence="19 20" key="1">
    <citation type="submission" date="2016-06" db="EMBL/GenBank/DDBJ databases">
        <authorList>
            <person name="Kjaerup R.B."/>
            <person name="Dalgaard T.S."/>
            <person name="Juul-Madsen H.R."/>
        </authorList>
    </citation>
    <scope>NUCLEOTIDE SEQUENCE [LARGE SCALE GENOMIC DNA]</scope>
    <source>
        <strain evidence="19 20">Pb300</strain>
    </source>
</reference>
<name>A0A1D2JCG1_PARBR</name>
<keyword evidence="12 15" id="KW-0862">Zinc</keyword>
<evidence type="ECO:0000256" key="4">
    <source>
        <dbReference type="ARBA" id="ARBA00005957"/>
    </source>
</evidence>
<accession>A0A1D2JCG1</accession>
<feature type="domain" description="Peptidase M28" evidence="18">
    <location>
        <begin position="255"/>
        <end position="502"/>
    </location>
</feature>
<dbReference type="SUPFAM" id="SSF52025">
    <property type="entry name" value="PA domain"/>
    <property type="match status" value="1"/>
</dbReference>
<keyword evidence="6" id="KW-0031">Aminopeptidase</keyword>
<evidence type="ECO:0000256" key="7">
    <source>
        <dbReference type="ARBA" id="ARBA00022525"/>
    </source>
</evidence>
<dbReference type="VEuPathDB" id="FungiDB:PADG_04177"/>
<dbReference type="AlphaFoldDB" id="A0A1D2JCG1"/>
<evidence type="ECO:0000313" key="19">
    <source>
        <dbReference type="EMBL" id="ODH26347.1"/>
    </source>
</evidence>
<dbReference type="Proteomes" id="UP000242814">
    <property type="component" value="Unassembled WGS sequence"/>
</dbReference>
<evidence type="ECO:0000256" key="13">
    <source>
        <dbReference type="ARBA" id="ARBA00023049"/>
    </source>
</evidence>
<dbReference type="CDD" id="cd03876">
    <property type="entry name" value="M28_SGAP_like"/>
    <property type="match status" value="1"/>
</dbReference>
<comment type="similarity">
    <text evidence="4">Belongs to the peptidase M28 family. M28A subfamily.</text>
</comment>
<evidence type="ECO:0000259" key="17">
    <source>
        <dbReference type="Pfam" id="PF02225"/>
    </source>
</evidence>
<dbReference type="GO" id="GO:0006508">
    <property type="term" value="P:proteolysis"/>
    <property type="evidence" value="ECO:0007669"/>
    <property type="project" value="UniProtKB-KW"/>
</dbReference>
<evidence type="ECO:0000313" key="20">
    <source>
        <dbReference type="Proteomes" id="UP000242814"/>
    </source>
</evidence>
<feature type="domain" description="PA" evidence="17">
    <location>
        <begin position="144"/>
        <end position="229"/>
    </location>
</feature>
<comment type="function">
    <text evidence="2">Extracellular aminopeptidase that releases a wide variety of amino acids from natural peptides and contributes to pathogenicity.</text>
</comment>
<dbReference type="GO" id="GO:0004177">
    <property type="term" value="F:aminopeptidase activity"/>
    <property type="evidence" value="ECO:0007669"/>
    <property type="project" value="UniProtKB-KW"/>
</dbReference>
<keyword evidence="13" id="KW-0482">Metalloprotease</keyword>
<feature type="signal peptide" evidence="15">
    <location>
        <begin position="1"/>
        <end position="19"/>
    </location>
</feature>
<evidence type="ECO:0000256" key="2">
    <source>
        <dbReference type="ARBA" id="ARBA00003423"/>
    </source>
</evidence>
<evidence type="ECO:0000256" key="6">
    <source>
        <dbReference type="ARBA" id="ARBA00022438"/>
    </source>
</evidence>
<evidence type="ECO:0000256" key="8">
    <source>
        <dbReference type="ARBA" id="ARBA00022670"/>
    </source>
</evidence>
<dbReference type="InterPro" id="IPR007484">
    <property type="entry name" value="Peptidase_M28"/>
</dbReference>
<dbReference type="PANTHER" id="PTHR12147">
    <property type="entry name" value="METALLOPEPTIDASE M28 FAMILY MEMBER"/>
    <property type="match status" value="1"/>
</dbReference>
<keyword evidence="7" id="KW-0964">Secreted</keyword>
<evidence type="ECO:0000256" key="3">
    <source>
        <dbReference type="ARBA" id="ARBA00004613"/>
    </source>
</evidence>
<dbReference type="InterPro" id="IPR003137">
    <property type="entry name" value="PA_domain"/>
</dbReference>
<evidence type="ECO:0000256" key="1">
    <source>
        <dbReference type="ARBA" id="ARBA00001947"/>
    </source>
</evidence>
<protein>
    <recommendedName>
        <fullName evidence="15">Peptide hydrolase</fullName>
        <ecNumber evidence="15">3.4.-.-</ecNumber>
    </recommendedName>
</protein>
<dbReference type="Gene3D" id="3.40.630.10">
    <property type="entry name" value="Zn peptidases"/>
    <property type="match status" value="1"/>
</dbReference>
<dbReference type="SUPFAM" id="SSF53187">
    <property type="entry name" value="Zn-dependent exopeptidases"/>
    <property type="match status" value="1"/>
</dbReference>
<keyword evidence="14" id="KW-0325">Glycoprotein</keyword>
<feature type="region of interest" description="Disordered" evidence="16">
    <location>
        <begin position="535"/>
        <end position="554"/>
    </location>
</feature>
<evidence type="ECO:0000256" key="12">
    <source>
        <dbReference type="ARBA" id="ARBA00022833"/>
    </source>
</evidence>
<keyword evidence="10 15" id="KW-0732">Signal</keyword>
<dbReference type="EMBL" id="LZYO01000190">
    <property type="protein sequence ID" value="ODH26347.1"/>
    <property type="molecule type" value="Genomic_DNA"/>
</dbReference>
<dbReference type="EC" id="3.4.-.-" evidence="15"/>
<comment type="subunit">
    <text evidence="5">Monomer.</text>
</comment>
<comment type="caution">
    <text evidence="19">The sequence shown here is derived from an EMBL/GenBank/DDBJ whole genome shotgun (WGS) entry which is preliminary data.</text>
</comment>
<dbReference type="GO" id="GO:0046872">
    <property type="term" value="F:metal ion binding"/>
    <property type="evidence" value="ECO:0007669"/>
    <property type="project" value="UniProtKB-KW"/>
</dbReference>